<keyword evidence="5" id="KW-0597">Phosphoprotein</keyword>
<dbReference type="PANTHER" id="PTHR12348:SF24">
    <property type="entry name" value="TSC22 DOMAIN FAMILY PROTEIN 3"/>
    <property type="match status" value="1"/>
</dbReference>
<evidence type="ECO:0000256" key="3">
    <source>
        <dbReference type="ARBA" id="ARBA00007908"/>
    </source>
</evidence>
<dbReference type="GO" id="GO:0005634">
    <property type="term" value="C:nucleus"/>
    <property type="evidence" value="ECO:0007669"/>
    <property type="project" value="UniProtKB-SubCell"/>
</dbReference>
<evidence type="ECO:0000256" key="6">
    <source>
        <dbReference type="ARBA" id="ARBA00023242"/>
    </source>
</evidence>
<evidence type="ECO:0000256" key="9">
    <source>
        <dbReference type="SAM" id="MobiDB-lite"/>
    </source>
</evidence>
<dbReference type="GO" id="GO:0005737">
    <property type="term" value="C:cytoplasm"/>
    <property type="evidence" value="ECO:0007669"/>
    <property type="project" value="UniProtKB-SubCell"/>
</dbReference>
<dbReference type="InterPro" id="IPR047862">
    <property type="entry name" value="TSC22/BUN_CS"/>
</dbReference>
<dbReference type="Pfam" id="PF01166">
    <property type="entry name" value="TSC22"/>
    <property type="match status" value="1"/>
</dbReference>
<dbReference type="InterPro" id="IPR000580">
    <property type="entry name" value="TSC22/Bun"/>
</dbReference>
<feature type="region of interest" description="Disordered" evidence="9">
    <location>
        <begin position="13"/>
        <end position="61"/>
    </location>
</feature>
<dbReference type="PROSITE" id="PS01289">
    <property type="entry name" value="TSC22"/>
    <property type="match status" value="1"/>
</dbReference>
<keyword evidence="4" id="KW-0963">Cytoplasm</keyword>
<evidence type="ECO:0000256" key="2">
    <source>
        <dbReference type="ARBA" id="ARBA00004496"/>
    </source>
</evidence>
<evidence type="ECO:0000256" key="8">
    <source>
        <dbReference type="SAM" id="Coils"/>
    </source>
</evidence>
<dbReference type="RefSeq" id="XP_042569850.1">
    <property type="nucleotide sequence ID" value="XM_042713916.1"/>
</dbReference>
<feature type="compositionally biased region" description="Low complexity" evidence="9">
    <location>
        <begin position="41"/>
        <end position="58"/>
    </location>
</feature>
<evidence type="ECO:0000256" key="5">
    <source>
        <dbReference type="ARBA" id="ARBA00022553"/>
    </source>
</evidence>
<evidence type="ECO:0000256" key="7">
    <source>
        <dbReference type="ARBA" id="ARBA00039909"/>
    </source>
</evidence>
<keyword evidence="8" id="KW-0175">Coiled coil</keyword>
<reference evidence="10" key="1">
    <citation type="submission" date="2025-08" db="UniProtKB">
        <authorList>
            <consortium name="RefSeq"/>
        </authorList>
    </citation>
    <scope>IDENTIFICATION</scope>
    <source>
        <tissue evidence="10">Muscle</tissue>
    </source>
</reference>
<feature type="compositionally biased region" description="Polar residues" evidence="9">
    <location>
        <begin position="139"/>
        <end position="151"/>
    </location>
</feature>
<feature type="compositionally biased region" description="Low complexity" evidence="9">
    <location>
        <begin position="173"/>
        <end position="183"/>
    </location>
</feature>
<sequence>MFVNVRKMVSIFESKKQPRPLSLPPCEQTQRENENTAQTGASPASEPHPSSLSPAPSSVIHRPRLHAGERVRDTGGVRRVRDSWPTGKLDYYPRAGRLAVSMETKEPISSKRLPHTMSKNTLSSLRTPSIPKRDGMCSSKPTFSPKTLSCTETHRAPPAGQTQTQRSGNNLRSSSKSSSCCVSDQTCQNPVNSSVKVEMGGAYTHKQRPRPSDSTLLSLLLFFHSGTNSSMIAIDNKIEQAMDLVKSHLMLAVREEVEVLREQIKELSERNAQLERENYILRALRDRD</sequence>
<dbReference type="Proteomes" id="UP001155660">
    <property type="component" value="Chromosome A23"/>
</dbReference>
<gene>
    <name evidence="10" type="primary">LOC109059937</name>
</gene>
<dbReference type="FunFam" id="1.20.5.490:FF:000002">
    <property type="entry name" value="TSC22 domain family, member 1"/>
    <property type="match status" value="1"/>
</dbReference>
<name>A0A9Q9VRI6_CYPCA</name>
<evidence type="ECO:0000256" key="1">
    <source>
        <dbReference type="ARBA" id="ARBA00004123"/>
    </source>
</evidence>
<comment type="subcellular location">
    <subcellularLocation>
        <location evidence="2">Cytoplasm</location>
    </subcellularLocation>
    <subcellularLocation>
        <location evidence="1">Nucleus</location>
    </subcellularLocation>
</comment>
<proteinExistence type="inferred from homology"/>
<feature type="region of interest" description="Disordered" evidence="9">
    <location>
        <begin position="121"/>
        <end position="183"/>
    </location>
</feature>
<feature type="coiled-coil region" evidence="8">
    <location>
        <begin position="250"/>
        <end position="284"/>
    </location>
</feature>
<evidence type="ECO:0000256" key="4">
    <source>
        <dbReference type="ARBA" id="ARBA00022490"/>
    </source>
</evidence>
<dbReference type="AlphaFoldDB" id="A0A9Q9VRI6"/>
<dbReference type="GeneID" id="109059937"/>
<dbReference type="PANTHER" id="PTHR12348">
    <property type="entry name" value="TSC22"/>
    <property type="match status" value="1"/>
</dbReference>
<protein>
    <recommendedName>
        <fullName evidence="7">TSC22 domain family protein 3</fullName>
    </recommendedName>
</protein>
<comment type="similarity">
    <text evidence="3">Belongs to the TSC-22/Dip/Bun family.</text>
</comment>
<keyword evidence="6" id="KW-0539">Nucleus</keyword>
<feature type="compositionally biased region" description="Polar residues" evidence="9">
    <location>
        <begin position="160"/>
        <end position="172"/>
    </location>
</feature>
<accession>A0A9Q9VRI6</accession>
<evidence type="ECO:0000313" key="10">
    <source>
        <dbReference type="RefSeq" id="XP_042569850.1"/>
    </source>
</evidence>
<organism evidence="10">
    <name type="scientific">Cyprinus carpio</name>
    <name type="common">Common carp</name>
    <dbReference type="NCBI Taxonomy" id="7962"/>
    <lineage>
        <taxon>Eukaryota</taxon>
        <taxon>Metazoa</taxon>
        <taxon>Chordata</taxon>
        <taxon>Craniata</taxon>
        <taxon>Vertebrata</taxon>
        <taxon>Euteleostomi</taxon>
        <taxon>Actinopterygii</taxon>
        <taxon>Neopterygii</taxon>
        <taxon>Teleostei</taxon>
        <taxon>Ostariophysi</taxon>
        <taxon>Cypriniformes</taxon>
        <taxon>Cyprinidae</taxon>
        <taxon>Cyprininae</taxon>
        <taxon>Cyprinus</taxon>
    </lineage>
</organism>
<dbReference type="GO" id="GO:0006357">
    <property type="term" value="P:regulation of transcription by RNA polymerase II"/>
    <property type="evidence" value="ECO:0007669"/>
    <property type="project" value="InterPro"/>
</dbReference>